<evidence type="ECO:0000313" key="3">
    <source>
        <dbReference type="Proteomes" id="UP000199427"/>
    </source>
</evidence>
<accession>A0A1H9EAT4</accession>
<name>A0A1H9EAT4_9BACI</name>
<sequence length="59" mass="6883">EGGLQRPYHVPELPFLYSSDDLHDKHHRAHHEGVQETSENDEQPSLRRSRGEGDLYGFR</sequence>
<dbReference type="EMBL" id="FOES01000009">
    <property type="protein sequence ID" value="SEQ22373.1"/>
    <property type="molecule type" value="Genomic_DNA"/>
</dbReference>
<reference evidence="2 3" key="1">
    <citation type="submission" date="2016-10" db="EMBL/GenBank/DDBJ databases">
        <authorList>
            <person name="de Groot N.N."/>
        </authorList>
    </citation>
    <scope>NUCLEOTIDE SEQUENCE [LARGE SCALE GENOMIC DNA]</scope>
    <source>
        <strain evidence="2 3">DSM 21633</strain>
    </source>
</reference>
<feature type="non-terminal residue" evidence="2">
    <location>
        <position position="1"/>
    </location>
</feature>
<dbReference type="Proteomes" id="UP000199427">
    <property type="component" value="Unassembled WGS sequence"/>
</dbReference>
<feature type="region of interest" description="Disordered" evidence="1">
    <location>
        <begin position="1"/>
        <end position="59"/>
    </location>
</feature>
<organism evidence="2 3">
    <name type="scientific">Piscibacillus halophilus</name>
    <dbReference type="NCBI Taxonomy" id="571933"/>
    <lineage>
        <taxon>Bacteria</taxon>
        <taxon>Bacillati</taxon>
        <taxon>Bacillota</taxon>
        <taxon>Bacilli</taxon>
        <taxon>Bacillales</taxon>
        <taxon>Bacillaceae</taxon>
        <taxon>Piscibacillus</taxon>
    </lineage>
</organism>
<gene>
    <name evidence="2" type="ORF">SAMN05216362_1091</name>
</gene>
<dbReference type="AlphaFoldDB" id="A0A1H9EAT4"/>
<evidence type="ECO:0000256" key="1">
    <source>
        <dbReference type="SAM" id="MobiDB-lite"/>
    </source>
</evidence>
<evidence type="ECO:0000313" key="2">
    <source>
        <dbReference type="EMBL" id="SEQ22373.1"/>
    </source>
</evidence>
<keyword evidence="3" id="KW-1185">Reference proteome</keyword>
<protein>
    <submittedName>
        <fullName evidence="2">Uncharacterized protein</fullName>
    </submittedName>
</protein>
<proteinExistence type="predicted"/>